<dbReference type="GO" id="GO:0016491">
    <property type="term" value="F:oxidoreductase activity"/>
    <property type="evidence" value="ECO:0007669"/>
    <property type="project" value="UniProtKB-KW"/>
</dbReference>
<protein>
    <submittedName>
        <fullName evidence="4">SDR family oxidoreductase</fullName>
    </submittedName>
</protein>
<evidence type="ECO:0000313" key="5">
    <source>
        <dbReference type="Proteomes" id="UP000469292"/>
    </source>
</evidence>
<dbReference type="InterPro" id="IPR036291">
    <property type="entry name" value="NAD(P)-bd_dom_sf"/>
</dbReference>
<proteinExistence type="inferred from homology"/>
<dbReference type="PANTHER" id="PTHR42901">
    <property type="entry name" value="ALCOHOL DEHYDROGENASE"/>
    <property type="match status" value="1"/>
</dbReference>
<dbReference type="Gene3D" id="3.40.50.720">
    <property type="entry name" value="NAD(P)-binding Rossmann-like Domain"/>
    <property type="match status" value="1"/>
</dbReference>
<reference evidence="4 5" key="1">
    <citation type="submission" date="2019-09" db="EMBL/GenBank/DDBJ databases">
        <title>Phylogenetic characterization of a novel taxon of the genus Bifidobacterium: Bifidobacterium choloepi sp. nov.</title>
        <authorList>
            <person name="Modesto M."/>
            <person name="Satti M."/>
        </authorList>
    </citation>
    <scope>NUCLEOTIDE SEQUENCE [LARGE SCALE GENOMIC DNA]</scope>
    <source>
        <strain evidence="4 5">BRDM6</strain>
    </source>
</reference>
<dbReference type="PANTHER" id="PTHR42901:SF1">
    <property type="entry name" value="ALCOHOL DEHYDROGENASE"/>
    <property type="match status" value="1"/>
</dbReference>
<evidence type="ECO:0000256" key="3">
    <source>
        <dbReference type="RuleBase" id="RU000363"/>
    </source>
</evidence>
<dbReference type="AlphaFoldDB" id="A0A6I5MYJ7"/>
<comment type="caution">
    <text evidence="4">The sequence shown here is derived from an EMBL/GenBank/DDBJ whole genome shotgun (WGS) entry which is preliminary data.</text>
</comment>
<dbReference type="RefSeq" id="WP_163226929.1">
    <property type="nucleotide sequence ID" value="NZ_VYSG01000001.1"/>
</dbReference>
<dbReference type="SUPFAM" id="SSF51735">
    <property type="entry name" value="NAD(P)-binding Rossmann-fold domains"/>
    <property type="match status" value="1"/>
</dbReference>
<dbReference type="PRINTS" id="PR00081">
    <property type="entry name" value="GDHRDH"/>
</dbReference>
<keyword evidence="5" id="KW-1185">Reference proteome</keyword>
<evidence type="ECO:0000313" key="4">
    <source>
        <dbReference type="EMBL" id="NEG69347.1"/>
    </source>
</evidence>
<sequence>MGYTLITGASSGIGRALALTCAQEGQDLVITARDEARLRQLKTEVETKMKVKVQVVVADLSKPDGPKTLHDFTAGNNLDVDILINNAGFSDWTRYMEANWAKTDAMMQVNMHAVAELSYLYGRDMVAAGRGRILNISSLASTMPGPYMAMYFATKAFVRSLGTALSYELRGTGVTVTTVCPGPVTTGFAKAANMHGKNFYTMVKPATAQQVAQFAFNKMMTGRSLAYQGWFAKLGAFGARLAPTCLAAHIAAVMNGGDPDRADLSDDSSATPAAKSCGCPVRKTIARLANKAA</sequence>
<dbReference type="PRINTS" id="PR00080">
    <property type="entry name" value="SDRFAMILY"/>
</dbReference>
<organism evidence="4 5">
    <name type="scientific">Bifidobacterium choloepi</name>
    <dbReference type="NCBI Taxonomy" id="2614131"/>
    <lineage>
        <taxon>Bacteria</taxon>
        <taxon>Bacillati</taxon>
        <taxon>Actinomycetota</taxon>
        <taxon>Actinomycetes</taxon>
        <taxon>Bifidobacteriales</taxon>
        <taxon>Bifidobacteriaceae</taxon>
        <taxon>Bifidobacterium</taxon>
    </lineage>
</organism>
<dbReference type="Pfam" id="PF00106">
    <property type="entry name" value="adh_short"/>
    <property type="match status" value="1"/>
</dbReference>
<dbReference type="CDD" id="cd05233">
    <property type="entry name" value="SDR_c"/>
    <property type="match status" value="1"/>
</dbReference>
<name>A0A6I5MYJ7_9BIFI</name>
<dbReference type="EMBL" id="VYSG01000001">
    <property type="protein sequence ID" value="NEG69347.1"/>
    <property type="molecule type" value="Genomic_DNA"/>
</dbReference>
<evidence type="ECO:0000256" key="1">
    <source>
        <dbReference type="ARBA" id="ARBA00006484"/>
    </source>
</evidence>
<comment type="similarity">
    <text evidence="1 3">Belongs to the short-chain dehydrogenases/reductases (SDR) family.</text>
</comment>
<dbReference type="Proteomes" id="UP000469292">
    <property type="component" value="Unassembled WGS sequence"/>
</dbReference>
<dbReference type="InterPro" id="IPR002347">
    <property type="entry name" value="SDR_fam"/>
</dbReference>
<keyword evidence="2" id="KW-0560">Oxidoreductase</keyword>
<evidence type="ECO:0000256" key="2">
    <source>
        <dbReference type="ARBA" id="ARBA00023002"/>
    </source>
</evidence>
<gene>
    <name evidence="4" type="ORF">F6S87_01645</name>
</gene>
<accession>A0A6I5MYJ7</accession>